<keyword evidence="3" id="KW-0574">Periplasm</keyword>
<keyword evidence="6" id="KW-1185">Reference proteome</keyword>
<dbReference type="GO" id="GO:0055085">
    <property type="term" value="P:transmembrane transport"/>
    <property type="evidence" value="ECO:0007669"/>
    <property type="project" value="InterPro"/>
</dbReference>
<dbReference type="EMBL" id="FNOI01000004">
    <property type="protein sequence ID" value="SDX12054.1"/>
    <property type="molecule type" value="Genomic_DNA"/>
</dbReference>
<evidence type="ECO:0000256" key="4">
    <source>
        <dbReference type="SAM" id="SignalP"/>
    </source>
</evidence>
<evidence type="ECO:0000256" key="2">
    <source>
        <dbReference type="ARBA" id="ARBA00022729"/>
    </source>
</evidence>
<dbReference type="InterPro" id="IPR038404">
    <property type="entry name" value="TRAP_DctP_sf"/>
</dbReference>
<accession>A0A1H2Z586</accession>
<dbReference type="AlphaFoldDB" id="A0A1H2Z586"/>
<evidence type="ECO:0000256" key="3">
    <source>
        <dbReference type="ARBA" id="ARBA00022764"/>
    </source>
</evidence>
<gene>
    <name evidence="5" type="ORF">SAMN04488001_2427</name>
</gene>
<dbReference type="Pfam" id="PF03480">
    <property type="entry name" value="DctP"/>
    <property type="match status" value="1"/>
</dbReference>
<dbReference type="GO" id="GO:0042597">
    <property type="term" value="C:periplasmic space"/>
    <property type="evidence" value="ECO:0007669"/>
    <property type="project" value="UniProtKB-SubCell"/>
</dbReference>
<sequence>MKAQLAKGITAGATMLMMVGTASAQDINWDLALYGSPAFRVSGEKFAEYVNENSGGNMKITVHNGTLSPTREVLDNVSIGAFELGYVISSYHPGKNPLLSVMDLPFLPLDTMEDRVAVADMVYENAAVKKEFASWGIVPVMTVVQPNYEVMGKGTPPEDLEGFSGMRLKATSGIGNALASYGASLVNVSGPEQYNALQTGVIDAVAATPSAHGGYKLFELSDWYTTGMAAGTAHVTLVGNEAAYAALPDDMKALFQDAKAYATAETIKAQNNAAEDYLPDLEKHGLTEVKISDETIAKLRDEAAKPVWDAYVADMAAKGLPGQELLDLVLNAKP</sequence>
<organism evidence="5 6">
    <name type="scientific">Litoreibacter albidus</name>
    <dbReference type="NCBI Taxonomy" id="670155"/>
    <lineage>
        <taxon>Bacteria</taxon>
        <taxon>Pseudomonadati</taxon>
        <taxon>Pseudomonadota</taxon>
        <taxon>Alphaproteobacteria</taxon>
        <taxon>Rhodobacterales</taxon>
        <taxon>Roseobacteraceae</taxon>
        <taxon>Litoreibacter</taxon>
    </lineage>
</organism>
<evidence type="ECO:0000313" key="6">
    <source>
        <dbReference type="Proteomes" id="UP000199441"/>
    </source>
</evidence>
<name>A0A1H2Z586_9RHOB</name>
<dbReference type="Proteomes" id="UP000199441">
    <property type="component" value="Unassembled WGS sequence"/>
</dbReference>
<dbReference type="OrthoDB" id="7818209at2"/>
<proteinExistence type="predicted"/>
<keyword evidence="2 4" id="KW-0732">Signal</keyword>
<dbReference type="Gene3D" id="3.40.190.170">
    <property type="entry name" value="Bacterial extracellular solute-binding protein, family 7"/>
    <property type="match status" value="1"/>
</dbReference>
<evidence type="ECO:0000256" key="1">
    <source>
        <dbReference type="ARBA" id="ARBA00004418"/>
    </source>
</evidence>
<dbReference type="PANTHER" id="PTHR33376:SF5">
    <property type="entry name" value="EXTRACYTOPLASMIC SOLUTE RECEPTOR PROTEIN"/>
    <property type="match status" value="1"/>
</dbReference>
<comment type="subcellular location">
    <subcellularLocation>
        <location evidence="1">Periplasm</location>
    </subcellularLocation>
</comment>
<dbReference type="PANTHER" id="PTHR33376">
    <property type="match status" value="1"/>
</dbReference>
<reference evidence="6" key="1">
    <citation type="submission" date="2016-10" db="EMBL/GenBank/DDBJ databases">
        <authorList>
            <person name="Varghese N."/>
            <person name="Submissions S."/>
        </authorList>
    </citation>
    <scope>NUCLEOTIDE SEQUENCE [LARGE SCALE GENOMIC DNA]</scope>
    <source>
        <strain evidence="6">DSM 26922</strain>
    </source>
</reference>
<dbReference type="NCBIfam" id="NF037995">
    <property type="entry name" value="TRAP_S1"/>
    <property type="match status" value="1"/>
</dbReference>
<dbReference type="STRING" id="670155.SAMN04488001_2427"/>
<dbReference type="InterPro" id="IPR018389">
    <property type="entry name" value="DctP_fam"/>
</dbReference>
<feature type="signal peptide" evidence="4">
    <location>
        <begin position="1"/>
        <end position="24"/>
    </location>
</feature>
<feature type="chain" id="PRO_5011633201" evidence="4">
    <location>
        <begin position="25"/>
        <end position="334"/>
    </location>
</feature>
<protein>
    <submittedName>
        <fullName evidence="5">TRAP-type C4-dicarboxylate transport system, substrate-binding protein</fullName>
    </submittedName>
</protein>
<dbReference type="RefSeq" id="WP_089947200.1">
    <property type="nucleotide sequence ID" value="NZ_FNOI01000004.1"/>
</dbReference>
<evidence type="ECO:0000313" key="5">
    <source>
        <dbReference type="EMBL" id="SDX12054.1"/>
    </source>
</evidence>